<proteinExistence type="predicted"/>
<protein>
    <submittedName>
        <fullName evidence="1">Uncharacterized protein</fullName>
    </submittedName>
</protein>
<reference evidence="1 2" key="1">
    <citation type="submission" date="2016-08" db="EMBL/GenBank/DDBJ databases">
        <title>Genome sequence of Clavibacter michiganensis subsp. michiganensis strain CASJ007.</title>
        <authorList>
            <person name="Thapa S.P."/>
            <person name="Coaker G."/>
        </authorList>
    </citation>
    <scope>NUCLEOTIDE SEQUENCE [LARGE SCALE GENOMIC DNA]</scope>
    <source>
        <strain evidence="1">CASJ007</strain>
    </source>
</reference>
<gene>
    <name evidence="1" type="ORF">CMMCAS07_08860</name>
</gene>
<organism evidence="1 2">
    <name type="scientific">Clavibacter michiganensis subsp. michiganensis</name>
    <dbReference type="NCBI Taxonomy" id="33013"/>
    <lineage>
        <taxon>Bacteria</taxon>
        <taxon>Bacillati</taxon>
        <taxon>Actinomycetota</taxon>
        <taxon>Actinomycetes</taxon>
        <taxon>Micrococcales</taxon>
        <taxon>Microbacteriaceae</taxon>
        <taxon>Clavibacter</taxon>
    </lineage>
</organism>
<sequence length="37" mass="4085">MHFTAPFTNPDGVIGEWYSDTDDRNAATRFTVAGARP</sequence>
<dbReference type="AlphaFoldDB" id="A0A251XNL2"/>
<evidence type="ECO:0000313" key="2">
    <source>
        <dbReference type="Proteomes" id="UP000195062"/>
    </source>
</evidence>
<comment type="caution">
    <text evidence="1">The sequence shown here is derived from an EMBL/GenBank/DDBJ whole genome shotgun (WGS) entry which is preliminary data.</text>
</comment>
<evidence type="ECO:0000313" key="1">
    <source>
        <dbReference type="EMBL" id="OUE05047.1"/>
    </source>
</evidence>
<accession>A0A251XNL2</accession>
<name>A0A251XNL2_CLAMM</name>
<keyword evidence="2" id="KW-1185">Reference proteome</keyword>
<dbReference type="EMBL" id="MDHH01000001">
    <property type="protein sequence ID" value="OUE05047.1"/>
    <property type="molecule type" value="Genomic_DNA"/>
</dbReference>
<dbReference type="Proteomes" id="UP000195062">
    <property type="component" value="Unassembled WGS sequence"/>
</dbReference>